<accession>A0ABV5FBH5</accession>
<organism evidence="1 2">
    <name type="scientific">Mariniflexile ostreae</name>
    <dbReference type="NCBI Taxonomy" id="1520892"/>
    <lineage>
        <taxon>Bacteria</taxon>
        <taxon>Pseudomonadati</taxon>
        <taxon>Bacteroidota</taxon>
        <taxon>Flavobacteriia</taxon>
        <taxon>Flavobacteriales</taxon>
        <taxon>Flavobacteriaceae</taxon>
        <taxon>Mariniflexile</taxon>
    </lineage>
</organism>
<dbReference type="Gene3D" id="3.40.50.300">
    <property type="entry name" value="P-loop containing nucleotide triphosphate hydrolases"/>
    <property type="match status" value="1"/>
</dbReference>
<keyword evidence="1" id="KW-0547">Nucleotide-binding</keyword>
<dbReference type="Pfam" id="PF13177">
    <property type="entry name" value="DNA_pol3_delta2"/>
    <property type="match status" value="1"/>
</dbReference>
<dbReference type="PANTHER" id="PTHR11669:SF8">
    <property type="entry name" value="DNA POLYMERASE III SUBUNIT DELTA"/>
    <property type="match status" value="1"/>
</dbReference>
<dbReference type="SUPFAM" id="SSF52540">
    <property type="entry name" value="P-loop containing nucleoside triphosphate hydrolases"/>
    <property type="match status" value="1"/>
</dbReference>
<evidence type="ECO:0000313" key="2">
    <source>
        <dbReference type="Proteomes" id="UP001589585"/>
    </source>
</evidence>
<sequence length="384" mass="43796">MLFEEILGQDHIKKHLTQSVDNGRIAHAQLFVGKEGSGTLPMAIAYAQYLLCRNKNGENNTGNGACNLKFNTLSHPDLHFAFPVTTSDKVKSKPVSSYYLEEWRQLIKEQPYGNLFDWYKLLGVDNKQGQIGVDEALEIVKSLSLKSYEGGYKVMVIWMAEKMNTACSNKLLKLIEEPPNKTIFILIAEDEEQIISTIRSRCQVLNFPPLAEDVIKDALVKNYNIELSVATKIAHQANGNYNKACDLIYKDSEDIQFETWFIFWIRSAFKAKGNKAAIHDLISWSDDIAKTGRETQKQFLNFCLDFFRQALLVNYNANALVYFQPKTEKFKLENFAPFIHGSNILEISDALQDAIYHIERNGNSKIILTDLSIKLTRLLHKKAE</sequence>
<comment type="caution">
    <text evidence="1">The sequence shown here is derived from an EMBL/GenBank/DDBJ whole genome shotgun (WGS) entry which is preliminary data.</text>
</comment>
<dbReference type="InterPro" id="IPR050238">
    <property type="entry name" value="DNA_Rep/Repair_Clamp_Loader"/>
</dbReference>
<dbReference type="RefSeq" id="WP_379860987.1">
    <property type="nucleotide sequence ID" value="NZ_JBHMFC010000033.1"/>
</dbReference>
<dbReference type="InterPro" id="IPR027417">
    <property type="entry name" value="P-loop_NTPase"/>
</dbReference>
<name>A0ABV5FBH5_9FLAO</name>
<keyword evidence="1" id="KW-0067">ATP-binding</keyword>
<keyword evidence="2" id="KW-1185">Reference proteome</keyword>
<dbReference type="Proteomes" id="UP001589585">
    <property type="component" value="Unassembled WGS sequence"/>
</dbReference>
<dbReference type="PANTHER" id="PTHR11669">
    <property type="entry name" value="REPLICATION FACTOR C / DNA POLYMERASE III GAMMA-TAU SUBUNIT"/>
    <property type="match status" value="1"/>
</dbReference>
<evidence type="ECO:0000313" key="1">
    <source>
        <dbReference type="EMBL" id="MFB9056790.1"/>
    </source>
</evidence>
<protein>
    <submittedName>
        <fullName evidence="1">ATP-binding protein</fullName>
    </submittedName>
</protein>
<dbReference type="EMBL" id="JBHMFC010000033">
    <property type="protein sequence ID" value="MFB9056790.1"/>
    <property type="molecule type" value="Genomic_DNA"/>
</dbReference>
<proteinExistence type="predicted"/>
<gene>
    <name evidence="1" type="ORF">ACFFU9_08555</name>
</gene>
<dbReference type="GO" id="GO:0005524">
    <property type="term" value="F:ATP binding"/>
    <property type="evidence" value="ECO:0007669"/>
    <property type="project" value="UniProtKB-KW"/>
</dbReference>
<reference evidence="1 2" key="1">
    <citation type="submission" date="2024-09" db="EMBL/GenBank/DDBJ databases">
        <authorList>
            <person name="Sun Q."/>
            <person name="Mori K."/>
        </authorList>
    </citation>
    <scope>NUCLEOTIDE SEQUENCE [LARGE SCALE GENOMIC DNA]</scope>
    <source>
        <strain evidence="1 2">CECT 8622</strain>
    </source>
</reference>